<dbReference type="InterPro" id="IPR011711">
    <property type="entry name" value="GntR_C"/>
</dbReference>
<name>X1R5E2_9ZZZZ</name>
<reference evidence="5" key="1">
    <citation type="journal article" date="2014" name="Front. Microbiol.">
        <title>High frequency of phylogenetically diverse reductive dehalogenase-homologous genes in deep subseafloor sedimentary metagenomes.</title>
        <authorList>
            <person name="Kawai M."/>
            <person name="Futagami T."/>
            <person name="Toyoda A."/>
            <person name="Takaki Y."/>
            <person name="Nishi S."/>
            <person name="Hori S."/>
            <person name="Arai W."/>
            <person name="Tsubouchi T."/>
            <person name="Morono Y."/>
            <person name="Uchiyama I."/>
            <person name="Ito T."/>
            <person name="Fujiyama A."/>
            <person name="Inagaki F."/>
            <person name="Takami H."/>
        </authorList>
    </citation>
    <scope>NUCLEOTIDE SEQUENCE</scope>
    <source>
        <strain evidence="5">Expedition CK06-06</strain>
    </source>
</reference>
<dbReference type="PRINTS" id="PR00035">
    <property type="entry name" value="HTHGNTR"/>
</dbReference>
<dbReference type="Pfam" id="PF00392">
    <property type="entry name" value="GntR"/>
    <property type="match status" value="1"/>
</dbReference>
<dbReference type="PANTHER" id="PTHR43537">
    <property type="entry name" value="TRANSCRIPTIONAL REGULATOR, GNTR FAMILY"/>
    <property type="match status" value="1"/>
</dbReference>
<dbReference type="SMART" id="SM00345">
    <property type="entry name" value="HTH_GNTR"/>
    <property type="match status" value="1"/>
</dbReference>
<dbReference type="AlphaFoldDB" id="X1R5E2"/>
<dbReference type="EMBL" id="BARW01007750">
    <property type="protein sequence ID" value="GAI75753.1"/>
    <property type="molecule type" value="Genomic_DNA"/>
</dbReference>
<dbReference type="Gene3D" id="1.20.120.530">
    <property type="entry name" value="GntR ligand-binding domain-like"/>
    <property type="match status" value="1"/>
</dbReference>
<dbReference type="Gene3D" id="1.10.10.10">
    <property type="entry name" value="Winged helix-like DNA-binding domain superfamily/Winged helix DNA-binding domain"/>
    <property type="match status" value="1"/>
</dbReference>
<dbReference type="SUPFAM" id="SSF46785">
    <property type="entry name" value="Winged helix' DNA-binding domain"/>
    <property type="match status" value="1"/>
</dbReference>
<comment type="caution">
    <text evidence="5">The sequence shown here is derived from an EMBL/GenBank/DDBJ whole genome shotgun (WGS) entry which is preliminary data.</text>
</comment>
<dbReference type="PANTHER" id="PTHR43537:SF5">
    <property type="entry name" value="UXU OPERON TRANSCRIPTIONAL REGULATOR"/>
    <property type="match status" value="1"/>
</dbReference>
<sequence>MARVFSKQKRPTLMKQALQEIREAIRKGKLKPGDRLVEMQLAEEMQISRFPIREALRYLEKEGLVKTKPFKGTYVVQLTERDMEELYSLRSAIEEFAVRILIKHIDEEKIAKLESIFQSMQQASKKENLGNLISEDFRFHQTICELSDHRKLLEVWLTLENQLRVFLTIEKDLFGNSLQFVKSHNPILKAIQERKIRPAQKAIRDHLKWAMQVIRQGYWEKLPK</sequence>
<dbReference type="InterPro" id="IPR036390">
    <property type="entry name" value="WH_DNA-bd_sf"/>
</dbReference>
<evidence type="ECO:0000259" key="4">
    <source>
        <dbReference type="PROSITE" id="PS50949"/>
    </source>
</evidence>
<dbReference type="CDD" id="cd07377">
    <property type="entry name" value="WHTH_GntR"/>
    <property type="match status" value="1"/>
</dbReference>
<evidence type="ECO:0000313" key="5">
    <source>
        <dbReference type="EMBL" id="GAI75753.1"/>
    </source>
</evidence>
<feature type="domain" description="HTH gntR-type" evidence="4">
    <location>
        <begin position="11"/>
        <end position="78"/>
    </location>
</feature>
<dbReference type="InterPro" id="IPR036388">
    <property type="entry name" value="WH-like_DNA-bd_sf"/>
</dbReference>
<dbReference type="InterPro" id="IPR008920">
    <property type="entry name" value="TF_FadR/GntR_C"/>
</dbReference>
<keyword evidence="1" id="KW-0805">Transcription regulation</keyword>
<gene>
    <name evidence="5" type="ORF">S12H4_16063</name>
</gene>
<proteinExistence type="predicted"/>
<dbReference type="GO" id="GO:0003677">
    <property type="term" value="F:DNA binding"/>
    <property type="evidence" value="ECO:0007669"/>
    <property type="project" value="UniProtKB-KW"/>
</dbReference>
<dbReference type="GO" id="GO:0003700">
    <property type="term" value="F:DNA-binding transcription factor activity"/>
    <property type="evidence" value="ECO:0007669"/>
    <property type="project" value="InterPro"/>
</dbReference>
<dbReference type="InterPro" id="IPR000524">
    <property type="entry name" value="Tscrpt_reg_HTH_GntR"/>
</dbReference>
<dbReference type="Pfam" id="PF07729">
    <property type="entry name" value="FCD"/>
    <property type="match status" value="1"/>
</dbReference>
<keyword evidence="2" id="KW-0238">DNA-binding</keyword>
<evidence type="ECO:0000256" key="3">
    <source>
        <dbReference type="ARBA" id="ARBA00023163"/>
    </source>
</evidence>
<evidence type="ECO:0000256" key="2">
    <source>
        <dbReference type="ARBA" id="ARBA00023125"/>
    </source>
</evidence>
<protein>
    <recommendedName>
        <fullName evidence="4">HTH gntR-type domain-containing protein</fullName>
    </recommendedName>
</protein>
<evidence type="ECO:0000256" key="1">
    <source>
        <dbReference type="ARBA" id="ARBA00023015"/>
    </source>
</evidence>
<dbReference type="SMART" id="SM00895">
    <property type="entry name" value="FCD"/>
    <property type="match status" value="1"/>
</dbReference>
<dbReference type="PROSITE" id="PS50949">
    <property type="entry name" value="HTH_GNTR"/>
    <property type="match status" value="1"/>
</dbReference>
<keyword evidence="3" id="KW-0804">Transcription</keyword>
<accession>X1R5E2</accession>
<dbReference type="SUPFAM" id="SSF48008">
    <property type="entry name" value="GntR ligand-binding domain-like"/>
    <property type="match status" value="1"/>
</dbReference>
<organism evidence="5">
    <name type="scientific">marine sediment metagenome</name>
    <dbReference type="NCBI Taxonomy" id="412755"/>
    <lineage>
        <taxon>unclassified sequences</taxon>
        <taxon>metagenomes</taxon>
        <taxon>ecological metagenomes</taxon>
    </lineage>
</organism>